<keyword evidence="3" id="KW-1185">Reference proteome</keyword>
<organism evidence="2 3">
    <name type="scientific">Longispora fulva</name>
    <dbReference type="NCBI Taxonomy" id="619741"/>
    <lineage>
        <taxon>Bacteria</taxon>
        <taxon>Bacillati</taxon>
        <taxon>Actinomycetota</taxon>
        <taxon>Actinomycetes</taxon>
        <taxon>Micromonosporales</taxon>
        <taxon>Micromonosporaceae</taxon>
        <taxon>Longispora</taxon>
    </lineage>
</organism>
<feature type="region of interest" description="Disordered" evidence="1">
    <location>
        <begin position="333"/>
        <end position="355"/>
    </location>
</feature>
<reference evidence="2" key="1">
    <citation type="submission" date="2020-11" db="EMBL/GenBank/DDBJ databases">
        <title>Sequencing the genomes of 1000 actinobacteria strains.</title>
        <authorList>
            <person name="Klenk H.-P."/>
        </authorList>
    </citation>
    <scope>NUCLEOTIDE SEQUENCE</scope>
    <source>
        <strain evidence="2">DSM 45356</strain>
    </source>
</reference>
<dbReference type="AlphaFoldDB" id="A0A8J7KH77"/>
<proteinExistence type="predicted"/>
<evidence type="ECO:0000313" key="2">
    <source>
        <dbReference type="EMBL" id="MBG6138180.1"/>
    </source>
</evidence>
<accession>A0A8J7KH77</accession>
<feature type="region of interest" description="Disordered" evidence="1">
    <location>
        <begin position="1"/>
        <end position="26"/>
    </location>
</feature>
<name>A0A8J7KH77_9ACTN</name>
<evidence type="ECO:0008006" key="4">
    <source>
        <dbReference type="Google" id="ProtNLM"/>
    </source>
</evidence>
<dbReference type="RefSeq" id="WP_197004962.1">
    <property type="nucleotide sequence ID" value="NZ_BONS01000017.1"/>
</dbReference>
<comment type="caution">
    <text evidence="2">The sequence shown here is derived from an EMBL/GenBank/DDBJ whole genome shotgun (WGS) entry which is preliminary data.</text>
</comment>
<dbReference type="EMBL" id="JADOUF010000001">
    <property type="protein sequence ID" value="MBG6138180.1"/>
    <property type="molecule type" value="Genomic_DNA"/>
</dbReference>
<protein>
    <recommendedName>
        <fullName evidence="4">ESX-1 secretion-associated protein EspA/EspE-like domain-containing protein</fullName>
    </recommendedName>
</protein>
<gene>
    <name evidence="2" type="ORF">IW245_004374</name>
</gene>
<sequence>MTSPAEPDVNDDSDVTNDETDEPWSVTLGDVQYFPAPETSRYEFLRFDPKSDIPLFSDATSIGKLLATFDEKDSTELGELITLIGGLGHNLFDVVFDPMNALLAAGLGFLVDVVQPFEDLVGLVTGNGERMATEISRWERVGRALVPLAEEVRKCGEDHMFGWRGLTAERSRERLDAFANGMRAVATDIKLIEVCLILAKTVMDIAQAVLIQLLATWVEWLIITWMIAMDAAPETAGASVNVAVVATEVEGGVMLSRGVVFLDRVVPVLGRLENMFKKLEPMKMAGVREGYAPKGAQRSAGSVRDEYVRSDDTWMPAATKGAGGAVSVEQRYQDWLTDEHRQSSGDIDRELDKDG</sequence>
<feature type="compositionally biased region" description="Acidic residues" evidence="1">
    <location>
        <begin position="8"/>
        <end position="22"/>
    </location>
</feature>
<evidence type="ECO:0000313" key="3">
    <source>
        <dbReference type="Proteomes" id="UP000622552"/>
    </source>
</evidence>
<evidence type="ECO:0000256" key="1">
    <source>
        <dbReference type="SAM" id="MobiDB-lite"/>
    </source>
</evidence>
<feature type="compositionally biased region" description="Basic and acidic residues" evidence="1">
    <location>
        <begin position="337"/>
        <end position="355"/>
    </location>
</feature>
<dbReference type="Proteomes" id="UP000622552">
    <property type="component" value="Unassembled WGS sequence"/>
</dbReference>